<feature type="transmembrane region" description="Helical" evidence="5">
    <location>
        <begin position="34"/>
        <end position="49"/>
    </location>
</feature>
<feature type="transmembrane region" description="Helical" evidence="5">
    <location>
        <begin position="112"/>
        <end position="131"/>
    </location>
</feature>
<gene>
    <name evidence="6" type="primary">LOC102586308</name>
</gene>
<dbReference type="GO" id="GO:0019432">
    <property type="term" value="P:triglyceride biosynthetic process"/>
    <property type="evidence" value="ECO:0007669"/>
    <property type="project" value="UniProtKB-ARBA"/>
</dbReference>
<evidence type="ECO:0000313" key="6">
    <source>
        <dbReference type="EnsemblPlants" id="PGSC0003DMT400004761"/>
    </source>
</evidence>
<dbReference type="PANTHER" id="PTHR13285:SF18">
    <property type="entry name" value="PROTEIN-CYSTEINE N-PALMITOYLTRANSFERASE RASP"/>
    <property type="match status" value="1"/>
</dbReference>
<keyword evidence="7" id="KW-1185">Reference proteome</keyword>
<proteinExistence type="predicted"/>
<evidence type="ECO:0000313" key="7">
    <source>
        <dbReference type="Proteomes" id="UP000011115"/>
    </source>
</evidence>
<reference evidence="7" key="1">
    <citation type="journal article" date="2011" name="Nature">
        <title>Genome sequence and analysis of the tuber crop potato.</title>
        <authorList>
            <consortium name="The Potato Genome Sequencing Consortium"/>
        </authorList>
    </citation>
    <scope>NUCLEOTIDE SEQUENCE [LARGE SCALE GENOMIC DNA]</scope>
    <source>
        <strain evidence="7">cv. DM1-3 516 R44</strain>
    </source>
</reference>
<evidence type="ECO:0000256" key="4">
    <source>
        <dbReference type="ARBA" id="ARBA00023136"/>
    </source>
</evidence>
<keyword evidence="2 5" id="KW-0812">Transmembrane</keyword>
<organism evidence="6 7">
    <name type="scientific">Solanum tuberosum</name>
    <name type="common">Potato</name>
    <dbReference type="NCBI Taxonomy" id="4113"/>
    <lineage>
        <taxon>Eukaryota</taxon>
        <taxon>Viridiplantae</taxon>
        <taxon>Streptophyta</taxon>
        <taxon>Embryophyta</taxon>
        <taxon>Tracheophyta</taxon>
        <taxon>Spermatophyta</taxon>
        <taxon>Magnoliopsida</taxon>
        <taxon>eudicotyledons</taxon>
        <taxon>Gunneridae</taxon>
        <taxon>Pentapetalae</taxon>
        <taxon>asterids</taxon>
        <taxon>lamiids</taxon>
        <taxon>Solanales</taxon>
        <taxon>Solanaceae</taxon>
        <taxon>Solanoideae</taxon>
        <taxon>Solaneae</taxon>
        <taxon>Solanum</taxon>
    </lineage>
</organism>
<protein>
    <submittedName>
        <fullName evidence="6">Glycerol uptake protein</fullName>
    </submittedName>
</protein>
<keyword evidence="3 5" id="KW-1133">Transmembrane helix</keyword>
<evidence type="ECO:0000256" key="3">
    <source>
        <dbReference type="ARBA" id="ARBA00022989"/>
    </source>
</evidence>
<dbReference type="Proteomes" id="UP000011115">
    <property type="component" value="Unassembled WGS sequence"/>
</dbReference>
<evidence type="ECO:0000256" key="1">
    <source>
        <dbReference type="ARBA" id="ARBA00004141"/>
    </source>
</evidence>
<accession>M0ZNW9</accession>
<dbReference type="PANTHER" id="PTHR13285">
    <property type="entry name" value="ACYLTRANSFERASE"/>
    <property type="match status" value="1"/>
</dbReference>
<evidence type="ECO:0000256" key="5">
    <source>
        <dbReference type="SAM" id="Phobius"/>
    </source>
</evidence>
<dbReference type="Pfam" id="PF03062">
    <property type="entry name" value="MBOAT"/>
    <property type="match status" value="1"/>
</dbReference>
<evidence type="ECO:0000256" key="2">
    <source>
        <dbReference type="ARBA" id="ARBA00022692"/>
    </source>
</evidence>
<comment type="subcellular location">
    <subcellularLocation>
        <location evidence="1">Membrane</location>
        <topology evidence="1">Multi-pass membrane protein</topology>
    </subcellularLocation>
</comment>
<dbReference type="HOGENOM" id="CLU_1828749_0_0_1"/>
<dbReference type="GO" id="GO:0016020">
    <property type="term" value="C:membrane"/>
    <property type="evidence" value="ECO:0007669"/>
    <property type="project" value="UniProtKB-SubCell"/>
</dbReference>
<feature type="transmembrane region" description="Helical" evidence="5">
    <location>
        <begin position="70"/>
        <end position="92"/>
    </location>
</feature>
<feature type="transmembrane region" description="Helical" evidence="5">
    <location>
        <begin position="12"/>
        <end position="28"/>
    </location>
</feature>
<name>M0ZNW9_SOLTU</name>
<sequence length="141" mass="15889">MYIPLGGTQTKLLNVWVIFTFVAVWHDLEWKLLSWAWLTCIFFIPEMIVKSTTNTLKVESSVGKFLYRELSAVAGAVTITCLMVANLVGFVIGSSGINWLLSKFLQKEGLPTLGGMFITFYVGTKLMFHISDAKKKHIHSR</sequence>
<dbReference type="EnsemblPlants" id="PGSC0003DMT400004761">
    <property type="protein sequence ID" value="PGSC0003DMT400004761"/>
    <property type="gene ID" value="PGSC0003DMG400001886"/>
</dbReference>
<dbReference type="ExpressionAtlas" id="M0ZNW9">
    <property type="expression patterns" value="baseline"/>
</dbReference>
<dbReference type="InterPro" id="IPR004299">
    <property type="entry name" value="MBOAT_fam"/>
</dbReference>
<dbReference type="InterPro" id="IPR051085">
    <property type="entry name" value="MB_O-acyltransferase"/>
</dbReference>
<dbReference type="Gramene" id="PGSC0003DMT400004761">
    <property type="protein sequence ID" value="PGSC0003DMT400004761"/>
    <property type="gene ID" value="PGSC0003DMG400001886"/>
</dbReference>
<reference evidence="6" key="2">
    <citation type="submission" date="2015-06" db="UniProtKB">
        <authorList>
            <consortium name="EnsemblPlants"/>
        </authorList>
    </citation>
    <scope>IDENTIFICATION</scope>
    <source>
        <strain evidence="6">DM1-3 516 R44</strain>
    </source>
</reference>
<dbReference type="OrthoDB" id="420606at2759"/>
<keyword evidence="4 5" id="KW-0472">Membrane</keyword>
<dbReference type="AlphaFoldDB" id="M0ZNW9"/>